<dbReference type="GO" id="GO:0005634">
    <property type="term" value="C:nucleus"/>
    <property type="evidence" value="ECO:0007669"/>
    <property type="project" value="TreeGrafter"/>
</dbReference>
<dbReference type="PANTHER" id="PTHR31398">
    <property type="entry name" value="MEIOTIC NUCLEAR DIVISION PROTEIN 1 HOMOLOG"/>
    <property type="match status" value="1"/>
</dbReference>
<evidence type="ECO:0000313" key="2">
    <source>
        <dbReference type="EMBL" id="CAI2361624.1"/>
    </source>
</evidence>
<proteinExistence type="predicted"/>
<dbReference type="EMBL" id="CAMPGE010002814">
    <property type="protein sequence ID" value="CAI2361624.1"/>
    <property type="molecule type" value="Genomic_DNA"/>
</dbReference>
<dbReference type="AlphaFoldDB" id="A0AAD1U9T6"/>
<comment type="caution">
    <text evidence="2">The sequence shown here is derived from an EMBL/GenBank/DDBJ whole genome shotgun (WGS) entry which is preliminary data.</text>
</comment>
<organism evidence="2 3">
    <name type="scientific">Euplotes crassus</name>
    <dbReference type="NCBI Taxonomy" id="5936"/>
    <lineage>
        <taxon>Eukaryota</taxon>
        <taxon>Sar</taxon>
        <taxon>Alveolata</taxon>
        <taxon>Ciliophora</taxon>
        <taxon>Intramacronucleata</taxon>
        <taxon>Spirotrichea</taxon>
        <taxon>Hypotrichia</taxon>
        <taxon>Euplotida</taxon>
        <taxon>Euplotidae</taxon>
        <taxon>Moneuplotes</taxon>
    </lineage>
</organism>
<dbReference type="PANTHER" id="PTHR31398:SF0">
    <property type="entry name" value="MEIOTIC NUCLEAR DIVISION PROTEIN 1 HOMOLOG"/>
    <property type="match status" value="1"/>
</dbReference>
<keyword evidence="1" id="KW-0812">Transmembrane</keyword>
<dbReference type="GO" id="GO:0007131">
    <property type="term" value="P:reciprocal meiotic recombination"/>
    <property type="evidence" value="ECO:0007669"/>
    <property type="project" value="TreeGrafter"/>
</dbReference>
<feature type="transmembrane region" description="Helical" evidence="1">
    <location>
        <begin position="31"/>
        <end position="53"/>
    </location>
</feature>
<protein>
    <submittedName>
        <fullName evidence="2">Uncharacterized protein</fullName>
    </submittedName>
</protein>
<sequence>MKKIASYIGNSIRKADLFPQKVSLTYRGKPFFQTLGGGLLSMIITVIVIGYSARLFMIMIEKEDTAKALNTVFIDLQSYGQSYELNNDTFQFPFTSLDTSTGEFYFDPSYITVSISQETNYYDLKIGARSSQEEVRPFSLCGGRFPTVNENFNDTRNILMQTAQCPLNNSFSVQGSYFSEIYKQVTMTVSKCNNSTS</sequence>
<name>A0AAD1U9T6_EUPCR</name>
<gene>
    <name evidence="2" type="ORF">ECRASSUSDP1_LOCUS2936</name>
</gene>
<keyword evidence="1" id="KW-0472">Membrane</keyword>
<accession>A0AAD1U9T6</accession>
<keyword evidence="3" id="KW-1185">Reference proteome</keyword>
<keyword evidence="1" id="KW-1133">Transmembrane helix</keyword>
<evidence type="ECO:0000313" key="3">
    <source>
        <dbReference type="Proteomes" id="UP001295684"/>
    </source>
</evidence>
<dbReference type="Proteomes" id="UP001295684">
    <property type="component" value="Unassembled WGS sequence"/>
</dbReference>
<evidence type="ECO:0000256" key="1">
    <source>
        <dbReference type="SAM" id="Phobius"/>
    </source>
</evidence>
<reference evidence="2" key="1">
    <citation type="submission" date="2023-07" db="EMBL/GenBank/DDBJ databases">
        <authorList>
            <consortium name="AG Swart"/>
            <person name="Singh M."/>
            <person name="Singh A."/>
            <person name="Seah K."/>
            <person name="Emmerich C."/>
        </authorList>
    </citation>
    <scope>NUCLEOTIDE SEQUENCE</scope>
    <source>
        <strain evidence="2">DP1</strain>
    </source>
</reference>